<reference evidence="2 3" key="1">
    <citation type="journal article" date="2023" name="G3 (Bethesda)">
        <title>A chromosome-level genome assembly of Zasmidium syzygii isolated from banana leaves.</title>
        <authorList>
            <person name="van Westerhoven A.C."/>
            <person name="Mehrabi R."/>
            <person name="Talebi R."/>
            <person name="Steentjes M.B.F."/>
            <person name="Corcolon B."/>
            <person name="Chong P.A."/>
            <person name="Kema G.H.J."/>
            <person name="Seidl M.F."/>
        </authorList>
    </citation>
    <scope>NUCLEOTIDE SEQUENCE [LARGE SCALE GENOMIC DNA]</scope>
    <source>
        <strain evidence="2 3">P124</strain>
    </source>
</reference>
<feature type="compositionally biased region" description="Basic and acidic residues" evidence="1">
    <location>
        <begin position="52"/>
        <end position="68"/>
    </location>
</feature>
<proteinExistence type="predicted"/>
<dbReference type="EMBL" id="JAXOVC010000008">
    <property type="protein sequence ID" value="KAK4497588.1"/>
    <property type="molecule type" value="Genomic_DNA"/>
</dbReference>
<comment type="caution">
    <text evidence="2">The sequence shown here is derived from an EMBL/GenBank/DDBJ whole genome shotgun (WGS) entry which is preliminary data.</text>
</comment>
<evidence type="ECO:0000313" key="2">
    <source>
        <dbReference type="EMBL" id="KAK4497588.1"/>
    </source>
</evidence>
<gene>
    <name evidence="2" type="ORF">PRZ48_010241</name>
</gene>
<accession>A0ABR0E8K1</accession>
<organism evidence="2 3">
    <name type="scientific">Zasmidium cellare</name>
    <name type="common">Wine cellar mold</name>
    <name type="synonym">Racodium cellare</name>
    <dbReference type="NCBI Taxonomy" id="395010"/>
    <lineage>
        <taxon>Eukaryota</taxon>
        <taxon>Fungi</taxon>
        <taxon>Dikarya</taxon>
        <taxon>Ascomycota</taxon>
        <taxon>Pezizomycotina</taxon>
        <taxon>Dothideomycetes</taxon>
        <taxon>Dothideomycetidae</taxon>
        <taxon>Mycosphaerellales</taxon>
        <taxon>Mycosphaerellaceae</taxon>
        <taxon>Zasmidium</taxon>
    </lineage>
</organism>
<sequence length="408" mass="46255">MIACAQLKVDDGYRRFGDKNFGQDGYLRCGPGAFTLFRSIRINIRQGQFTPELREKNTANRKKMEDSGIKPPKFTAQGRDASSFAGGHIGEEFEIEWWQMKNLEVKRLTQAEITEIFGPATANSTKHITMIRIELLPGESPAQNLFQPPTFEFTARGPKDLSTALNKCTKMEVFVNSGRKGNIPGPMPLEKFKDTILPARMTSLAEVPIDDWWWGRLKEYDLITCTNRFRAFVEDPAMRLPKPRHLRQDDGRLASVYPRDATLIRAPKTHFATPQSYEEHFTVAVLWEREEVTRLQKSLYNADVEYLARFLMVDGGKYRVDVKFRPSTRNDGDAKLVASEGAVVSISAPTLYDVDLEDCSFDGEVVGETATGHDFSALVRTPQRLMGIDEELDEPTLDESIHYQVSVF</sequence>
<keyword evidence="3" id="KW-1185">Reference proteome</keyword>
<name>A0ABR0E8K1_ZASCE</name>
<feature type="region of interest" description="Disordered" evidence="1">
    <location>
        <begin position="52"/>
        <end position="77"/>
    </location>
</feature>
<protein>
    <submittedName>
        <fullName evidence="2">Uncharacterized protein</fullName>
    </submittedName>
</protein>
<evidence type="ECO:0000256" key="1">
    <source>
        <dbReference type="SAM" id="MobiDB-lite"/>
    </source>
</evidence>
<dbReference type="Proteomes" id="UP001305779">
    <property type="component" value="Unassembled WGS sequence"/>
</dbReference>
<evidence type="ECO:0000313" key="3">
    <source>
        <dbReference type="Proteomes" id="UP001305779"/>
    </source>
</evidence>